<gene>
    <name evidence="1" type="ORF">ACELLULO517_07490</name>
</gene>
<keyword evidence="2" id="KW-1185">Reference proteome</keyword>
<evidence type="ECO:0000313" key="2">
    <source>
        <dbReference type="Proteomes" id="UP000721844"/>
    </source>
</evidence>
<organism evidence="1 2">
    <name type="scientific">Acidisoma cellulosilyticum</name>
    <dbReference type="NCBI Taxonomy" id="2802395"/>
    <lineage>
        <taxon>Bacteria</taxon>
        <taxon>Pseudomonadati</taxon>
        <taxon>Pseudomonadota</taxon>
        <taxon>Alphaproteobacteria</taxon>
        <taxon>Acetobacterales</taxon>
        <taxon>Acidocellaceae</taxon>
        <taxon>Acidisoma</taxon>
    </lineage>
</organism>
<sequence>MSKGKHYVVIDTSGRAENIKPEWAWLDILDNVSRIVGSAGGHAPLPDKLLLNGVTIVSKGLDQIGWDYGQRRQKLNAENQAKLVEEFPEPTGDAP</sequence>
<name>A0A963Z1G1_9PROT</name>
<dbReference type="Proteomes" id="UP000721844">
    <property type="component" value="Unassembled WGS sequence"/>
</dbReference>
<evidence type="ECO:0000313" key="1">
    <source>
        <dbReference type="EMBL" id="MCB8880073.1"/>
    </source>
</evidence>
<dbReference type="AlphaFoldDB" id="A0A963Z1G1"/>
<reference evidence="1 2" key="1">
    <citation type="journal article" date="2021" name="Microorganisms">
        <title>Acidisoma silvae sp. nov. and Acidisomacellulosilytica sp. nov., Two Acidophilic Bacteria Isolated from Decaying Wood, Hydrolyzing Cellulose and Producing Poly-3-hydroxybutyrate.</title>
        <authorList>
            <person name="Mieszkin S."/>
            <person name="Pouder E."/>
            <person name="Uroz S."/>
            <person name="Simon-Colin C."/>
            <person name="Alain K."/>
        </authorList>
    </citation>
    <scope>NUCLEOTIDE SEQUENCE [LARGE SCALE GENOMIC DNA]</scope>
    <source>
        <strain evidence="1 2">HW T5.17</strain>
    </source>
</reference>
<proteinExistence type="predicted"/>
<dbReference type="EMBL" id="JAESVA010000002">
    <property type="protein sequence ID" value="MCB8880073.1"/>
    <property type="molecule type" value="Genomic_DNA"/>
</dbReference>
<dbReference type="RefSeq" id="WP_227306681.1">
    <property type="nucleotide sequence ID" value="NZ_JAESVA010000002.1"/>
</dbReference>
<accession>A0A963Z1G1</accession>
<comment type="caution">
    <text evidence="1">The sequence shown here is derived from an EMBL/GenBank/DDBJ whole genome shotgun (WGS) entry which is preliminary data.</text>
</comment>
<protein>
    <submittedName>
        <fullName evidence="1">Uncharacterized protein</fullName>
    </submittedName>
</protein>